<evidence type="ECO:0000256" key="8">
    <source>
        <dbReference type="ARBA" id="ARBA00022527"/>
    </source>
</evidence>
<keyword evidence="20 29" id="KW-1133">Transmembrane helix</keyword>
<dbReference type="FunFam" id="3.80.10.10:FF:000775">
    <property type="entry name" value="Predicted protein"/>
    <property type="match status" value="1"/>
</dbReference>
<dbReference type="FunFam" id="3.80.10.10:FF:000400">
    <property type="entry name" value="Nuclear pore complex protein NUP107"/>
    <property type="match status" value="1"/>
</dbReference>
<dbReference type="PANTHER" id="PTHR48005">
    <property type="entry name" value="LEUCINE RICH REPEAT KINASE 2"/>
    <property type="match status" value="1"/>
</dbReference>
<dbReference type="PRINTS" id="PR00019">
    <property type="entry name" value="LEURICHRPT"/>
</dbReference>
<evidence type="ECO:0000256" key="26">
    <source>
        <dbReference type="ARBA" id="ARBA00047899"/>
    </source>
</evidence>
<keyword evidence="24" id="KW-0325">Glycoprotein</keyword>
<evidence type="ECO:0000259" key="30">
    <source>
        <dbReference type="PROSITE" id="PS50011"/>
    </source>
</evidence>
<evidence type="ECO:0000256" key="19">
    <source>
        <dbReference type="ARBA" id="ARBA00022843"/>
    </source>
</evidence>
<organism evidence="31 32">
    <name type="scientific">Pisum sativum</name>
    <name type="common">Garden pea</name>
    <name type="synonym">Lathyrus oleraceus</name>
    <dbReference type="NCBI Taxonomy" id="3888"/>
    <lineage>
        <taxon>Eukaryota</taxon>
        <taxon>Viridiplantae</taxon>
        <taxon>Streptophyta</taxon>
        <taxon>Embryophyta</taxon>
        <taxon>Tracheophyta</taxon>
        <taxon>Spermatophyta</taxon>
        <taxon>Magnoliopsida</taxon>
        <taxon>eudicotyledons</taxon>
        <taxon>Gunneridae</taxon>
        <taxon>Pentapetalae</taxon>
        <taxon>rosids</taxon>
        <taxon>fabids</taxon>
        <taxon>Fabales</taxon>
        <taxon>Fabaceae</taxon>
        <taxon>Papilionoideae</taxon>
        <taxon>50 kb inversion clade</taxon>
        <taxon>NPAAA clade</taxon>
        <taxon>Hologalegina</taxon>
        <taxon>IRL clade</taxon>
        <taxon>Fabeae</taxon>
        <taxon>Lathyrus</taxon>
    </lineage>
</organism>
<evidence type="ECO:0000256" key="12">
    <source>
        <dbReference type="ARBA" id="ARBA00022692"/>
    </source>
</evidence>
<dbReference type="PROSITE" id="PS50011">
    <property type="entry name" value="PROTEIN_KINASE_DOM"/>
    <property type="match status" value="1"/>
</dbReference>
<evidence type="ECO:0000256" key="4">
    <source>
        <dbReference type="ARBA" id="ARBA00012513"/>
    </source>
</evidence>
<dbReference type="PROSITE" id="PS00107">
    <property type="entry name" value="PROTEIN_KINASE_ATP"/>
    <property type="match status" value="1"/>
</dbReference>
<keyword evidence="18 28" id="KW-0067">ATP-binding</keyword>
<dbReference type="InterPro" id="IPR032675">
    <property type="entry name" value="LRR_dom_sf"/>
</dbReference>
<evidence type="ECO:0000256" key="21">
    <source>
        <dbReference type="ARBA" id="ARBA00023136"/>
    </source>
</evidence>
<keyword evidence="22" id="KW-1015">Disulfide bond</keyword>
<keyword evidence="19" id="KW-0832">Ubl conjugation</keyword>
<dbReference type="GO" id="GO:0005524">
    <property type="term" value="F:ATP binding"/>
    <property type="evidence" value="ECO:0007669"/>
    <property type="project" value="UniProtKB-UniRule"/>
</dbReference>
<keyword evidence="13" id="KW-0732">Signal</keyword>
<dbReference type="InterPro" id="IPR011009">
    <property type="entry name" value="Kinase-like_dom_sf"/>
</dbReference>
<dbReference type="PANTHER" id="PTHR48005:SF70">
    <property type="entry name" value="MDIS1-INTERACTING RECEPTOR LIKE KINASE 2-LIKE"/>
    <property type="match status" value="1"/>
</dbReference>
<dbReference type="InterPro" id="IPR008266">
    <property type="entry name" value="Tyr_kinase_AS"/>
</dbReference>
<evidence type="ECO:0000313" key="32">
    <source>
        <dbReference type="Proteomes" id="UP001058974"/>
    </source>
</evidence>
<dbReference type="Pfam" id="PF00560">
    <property type="entry name" value="LRR_1"/>
    <property type="match status" value="7"/>
</dbReference>
<keyword evidence="9" id="KW-0597">Phosphoprotein</keyword>
<evidence type="ECO:0000256" key="13">
    <source>
        <dbReference type="ARBA" id="ARBA00022729"/>
    </source>
</evidence>
<evidence type="ECO:0000256" key="5">
    <source>
        <dbReference type="ARBA" id="ARBA00022475"/>
    </source>
</evidence>
<keyword evidence="11" id="KW-0808">Transferase</keyword>
<evidence type="ECO:0000256" key="28">
    <source>
        <dbReference type="PROSITE-ProRule" id="PRU10141"/>
    </source>
</evidence>
<evidence type="ECO:0000256" key="3">
    <source>
        <dbReference type="ARBA" id="ARBA00004251"/>
    </source>
</evidence>
<dbReference type="FunFam" id="3.80.10.10:FF:000177">
    <property type="entry name" value="Leucine-rich repeat receptor-like serine/threonine-protein kinase At1g17230"/>
    <property type="match status" value="1"/>
</dbReference>
<dbReference type="Gene3D" id="3.30.200.20">
    <property type="entry name" value="Phosphorylase Kinase, domain 1"/>
    <property type="match status" value="1"/>
</dbReference>
<dbReference type="Pfam" id="PF13855">
    <property type="entry name" value="LRR_8"/>
    <property type="match status" value="1"/>
</dbReference>
<evidence type="ECO:0000256" key="24">
    <source>
        <dbReference type="ARBA" id="ARBA00023180"/>
    </source>
</evidence>
<accession>A0A9D4WAW8</accession>
<dbReference type="InterPro" id="IPR001611">
    <property type="entry name" value="Leu-rich_rpt"/>
</dbReference>
<keyword evidence="14" id="KW-0677">Repeat</keyword>
<dbReference type="Proteomes" id="UP001058974">
    <property type="component" value="Chromosome 6"/>
</dbReference>
<dbReference type="InterPro" id="IPR000719">
    <property type="entry name" value="Prot_kinase_dom"/>
</dbReference>
<evidence type="ECO:0000313" key="31">
    <source>
        <dbReference type="EMBL" id="KAI5397291.1"/>
    </source>
</evidence>
<keyword evidence="23" id="KW-0675">Receptor</keyword>
<evidence type="ECO:0000256" key="20">
    <source>
        <dbReference type="ARBA" id="ARBA00022989"/>
    </source>
</evidence>
<dbReference type="Gene3D" id="3.80.10.10">
    <property type="entry name" value="Ribonuclease Inhibitor"/>
    <property type="match status" value="3"/>
</dbReference>
<proteinExistence type="inferred from homology"/>
<dbReference type="EC" id="2.7.11.1" evidence="4"/>
<comment type="catalytic activity">
    <reaction evidence="27">
        <text>L-seryl-[protein] + ATP = O-phospho-L-seryl-[protein] + ADP + H(+)</text>
        <dbReference type="Rhea" id="RHEA:17989"/>
        <dbReference type="Rhea" id="RHEA-COMP:9863"/>
        <dbReference type="Rhea" id="RHEA-COMP:11604"/>
        <dbReference type="ChEBI" id="CHEBI:15378"/>
        <dbReference type="ChEBI" id="CHEBI:29999"/>
        <dbReference type="ChEBI" id="CHEBI:30616"/>
        <dbReference type="ChEBI" id="CHEBI:83421"/>
        <dbReference type="ChEBI" id="CHEBI:456216"/>
        <dbReference type="EC" id="2.7.11.1"/>
    </reaction>
</comment>
<evidence type="ECO:0000256" key="6">
    <source>
        <dbReference type="ARBA" id="ARBA00022512"/>
    </source>
</evidence>
<evidence type="ECO:0000256" key="17">
    <source>
        <dbReference type="ARBA" id="ARBA00022821"/>
    </source>
</evidence>
<evidence type="ECO:0000256" key="10">
    <source>
        <dbReference type="ARBA" id="ARBA00022614"/>
    </source>
</evidence>
<dbReference type="GO" id="GO:0010074">
    <property type="term" value="P:maintenance of meristem identity"/>
    <property type="evidence" value="ECO:0007669"/>
    <property type="project" value="UniProtKB-ARBA"/>
</dbReference>
<dbReference type="FunFam" id="1.10.510.10:FF:000445">
    <property type="entry name" value="MDIS1-interacting receptor like kinase 2"/>
    <property type="match status" value="1"/>
</dbReference>
<evidence type="ECO:0000256" key="15">
    <source>
        <dbReference type="ARBA" id="ARBA00022741"/>
    </source>
</evidence>
<evidence type="ECO:0000256" key="29">
    <source>
        <dbReference type="SAM" id="Phobius"/>
    </source>
</evidence>
<evidence type="ECO:0000256" key="14">
    <source>
        <dbReference type="ARBA" id="ARBA00022737"/>
    </source>
</evidence>
<dbReference type="EMBL" id="JAMSHJ010000006">
    <property type="protein sequence ID" value="KAI5397291.1"/>
    <property type="molecule type" value="Genomic_DNA"/>
</dbReference>
<dbReference type="GO" id="GO:0005886">
    <property type="term" value="C:plasma membrane"/>
    <property type="evidence" value="ECO:0007669"/>
    <property type="project" value="UniProtKB-SubCell"/>
</dbReference>
<dbReference type="Gene3D" id="1.10.510.10">
    <property type="entry name" value="Transferase(Phosphotransferase) domain 1"/>
    <property type="match status" value="1"/>
</dbReference>
<dbReference type="GO" id="GO:0010082">
    <property type="term" value="P:regulation of root meristem growth"/>
    <property type="evidence" value="ECO:0007669"/>
    <property type="project" value="UniProtKB-ARBA"/>
</dbReference>
<evidence type="ECO:0000256" key="18">
    <source>
        <dbReference type="ARBA" id="ARBA00022840"/>
    </source>
</evidence>
<comment type="subcellular location">
    <subcellularLocation>
        <location evidence="3">Cell membrane</location>
        <topology evidence="3">Single-pass type I membrane protein</topology>
    </subcellularLocation>
    <subcellularLocation>
        <location evidence="1">Membrane</location>
        <topology evidence="1">Peripheral membrane protein</topology>
    </subcellularLocation>
    <subcellularLocation>
        <location evidence="2">Secreted</location>
        <location evidence="2">Cell wall</location>
    </subcellularLocation>
</comment>
<evidence type="ECO:0000256" key="25">
    <source>
        <dbReference type="ARBA" id="ARBA00038043"/>
    </source>
</evidence>
<dbReference type="Pfam" id="PF00069">
    <property type="entry name" value="Pkinase"/>
    <property type="match status" value="1"/>
</dbReference>
<evidence type="ECO:0000256" key="2">
    <source>
        <dbReference type="ARBA" id="ARBA00004191"/>
    </source>
</evidence>
<dbReference type="FunFam" id="3.30.200.20:FF:000309">
    <property type="entry name" value="Leucine-rich repeat receptor protein kinase MSP1"/>
    <property type="match status" value="1"/>
</dbReference>
<feature type="transmembrane region" description="Helical" evidence="29">
    <location>
        <begin position="637"/>
        <end position="656"/>
    </location>
</feature>
<gene>
    <name evidence="31" type="ORF">KIW84_063200</name>
</gene>
<comment type="catalytic activity">
    <reaction evidence="26">
        <text>L-threonyl-[protein] + ATP = O-phospho-L-threonyl-[protein] + ADP + H(+)</text>
        <dbReference type="Rhea" id="RHEA:46608"/>
        <dbReference type="Rhea" id="RHEA-COMP:11060"/>
        <dbReference type="Rhea" id="RHEA-COMP:11605"/>
        <dbReference type="ChEBI" id="CHEBI:15378"/>
        <dbReference type="ChEBI" id="CHEBI:30013"/>
        <dbReference type="ChEBI" id="CHEBI:30616"/>
        <dbReference type="ChEBI" id="CHEBI:61977"/>
        <dbReference type="ChEBI" id="CHEBI:456216"/>
        <dbReference type="EC" id="2.7.11.1"/>
    </reaction>
</comment>
<dbReference type="SUPFAM" id="SSF52047">
    <property type="entry name" value="RNI-like"/>
    <property type="match status" value="1"/>
</dbReference>
<feature type="domain" description="Protein kinase" evidence="30">
    <location>
        <begin position="705"/>
        <end position="978"/>
    </location>
</feature>
<protein>
    <recommendedName>
        <fullName evidence="4">non-specific serine/threonine protein kinase</fullName>
        <ecNumber evidence="4">2.7.11.1</ecNumber>
    </recommendedName>
</protein>
<dbReference type="GO" id="GO:0006952">
    <property type="term" value="P:defense response"/>
    <property type="evidence" value="ECO:0007669"/>
    <property type="project" value="UniProtKB-KW"/>
</dbReference>
<dbReference type="SUPFAM" id="SSF52058">
    <property type="entry name" value="L domain-like"/>
    <property type="match status" value="1"/>
</dbReference>
<keyword evidence="8" id="KW-0723">Serine/threonine-protein kinase</keyword>
<dbReference type="Gramene" id="Psat06G0320000-T1">
    <property type="protein sequence ID" value="KAI5397291.1"/>
    <property type="gene ID" value="KIW84_063200"/>
</dbReference>
<evidence type="ECO:0000256" key="16">
    <source>
        <dbReference type="ARBA" id="ARBA00022777"/>
    </source>
</evidence>
<dbReference type="InterPro" id="IPR017441">
    <property type="entry name" value="Protein_kinase_ATP_BS"/>
</dbReference>
<keyword evidence="10" id="KW-0433">Leucine-rich repeat</keyword>
<dbReference type="PROSITE" id="PS00109">
    <property type="entry name" value="PROTEIN_KINASE_TYR"/>
    <property type="match status" value="1"/>
</dbReference>
<dbReference type="InterPro" id="IPR051420">
    <property type="entry name" value="Ser_Thr_Kinases_DiverseReg"/>
</dbReference>
<evidence type="ECO:0000256" key="22">
    <source>
        <dbReference type="ARBA" id="ARBA00023157"/>
    </source>
</evidence>
<evidence type="ECO:0000256" key="11">
    <source>
        <dbReference type="ARBA" id="ARBA00022679"/>
    </source>
</evidence>
<comment type="caution">
    <text evidence="31">The sequence shown here is derived from an EMBL/GenBank/DDBJ whole genome shotgun (WGS) entry which is preliminary data.</text>
</comment>
<evidence type="ECO:0000256" key="9">
    <source>
        <dbReference type="ARBA" id="ARBA00022553"/>
    </source>
</evidence>
<keyword evidence="32" id="KW-1185">Reference proteome</keyword>
<keyword evidence="16" id="KW-0418">Kinase</keyword>
<keyword evidence="21 29" id="KW-0472">Membrane</keyword>
<dbReference type="AlphaFoldDB" id="A0A9D4WAW8"/>
<keyword evidence="15 28" id="KW-0547">Nucleotide-binding</keyword>
<dbReference type="SMART" id="SM00369">
    <property type="entry name" value="LRR_TYP"/>
    <property type="match status" value="9"/>
</dbReference>
<keyword evidence="6" id="KW-0134">Cell wall</keyword>
<evidence type="ECO:0000256" key="27">
    <source>
        <dbReference type="ARBA" id="ARBA00048679"/>
    </source>
</evidence>
<keyword evidence="12 29" id="KW-0812">Transmembrane</keyword>
<evidence type="ECO:0000256" key="1">
    <source>
        <dbReference type="ARBA" id="ARBA00004170"/>
    </source>
</evidence>
<keyword evidence="5" id="KW-1003">Cell membrane</keyword>
<name>A0A9D4WAW8_PEA</name>
<keyword evidence="7" id="KW-0964">Secreted</keyword>
<evidence type="ECO:0000256" key="7">
    <source>
        <dbReference type="ARBA" id="ARBA00022525"/>
    </source>
</evidence>
<dbReference type="GO" id="GO:0004674">
    <property type="term" value="F:protein serine/threonine kinase activity"/>
    <property type="evidence" value="ECO:0007669"/>
    <property type="project" value="UniProtKB-KW"/>
</dbReference>
<keyword evidence="17" id="KW-0611">Plant defense</keyword>
<reference evidence="31 32" key="1">
    <citation type="journal article" date="2022" name="Nat. Genet.">
        <title>Improved pea reference genome and pan-genome highlight genomic features and evolutionary characteristics.</title>
        <authorList>
            <person name="Yang T."/>
            <person name="Liu R."/>
            <person name="Luo Y."/>
            <person name="Hu S."/>
            <person name="Wang D."/>
            <person name="Wang C."/>
            <person name="Pandey M.K."/>
            <person name="Ge S."/>
            <person name="Xu Q."/>
            <person name="Li N."/>
            <person name="Li G."/>
            <person name="Huang Y."/>
            <person name="Saxena R.K."/>
            <person name="Ji Y."/>
            <person name="Li M."/>
            <person name="Yan X."/>
            <person name="He Y."/>
            <person name="Liu Y."/>
            <person name="Wang X."/>
            <person name="Xiang C."/>
            <person name="Varshney R.K."/>
            <person name="Ding H."/>
            <person name="Gao S."/>
            <person name="Zong X."/>
        </authorList>
    </citation>
    <scope>NUCLEOTIDE SEQUENCE [LARGE SCALE GENOMIC DNA]</scope>
    <source>
        <strain evidence="31 32">cv. Zhongwan 6</strain>
    </source>
</reference>
<feature type="binding site" evidence="28">
    <location>
        <position position="734"/>
    </location>
    <ligand>
        <name>ATP</name>
        <dbReference type="ChEBI" id="CHEBI:30616"/>
    </ligand>
</feature>
<dbReference type="InterPro" id="IPR003591">
    <property type="entry name" value="Leu-rich_rpt_typical-subtyp"/>
</dbReference>
<comment type="similarity">
    <text evidence="25">Belongs to the polygalacturonase-inhibiting protein family.</text>
</comment>
<dbReference type="SUPFAM" id="SSF56112">
    <property type="entry name" value="Protein kinase-like (PK-like)"/>
    <property type="match status" value="1"/>
</dbReference>
<sequence length="980" mass="108978">MSSFVPLGVCSNGHINCCTPYSRQRGRCSIEVEITSLDNNSQPLLSSWIGDNPCDWKRIECDYESKSINKVNLTDIGLKGTFQSLNFSSLPKLHTLVLRNNLFYGVVPHHIEALSNLNTLDFSQNNFYGTIPVSIGNLSQLSYLDLSENYLTGIIPSEIGRLINLKILDFHSCNLTGSIPISIGMLTNLSTLVLDNNTLLGHIPSEIGKLINVKELYLGMNSLYGFIPQEIGFLKQISELSLSVNHLFGTIPSTIGNLSNLQHLYLYNNHLTGRIPTEIGNLYSLSYFRLLDNNLSGSIPSSIGGNIPIEMNRLTNFELLSLDYNNFIGQLPHNICVGGKLKRVTAAENHFTGLVPTSLKNCSNLFRVRLQKNQLTGNITDSFGVYPNLDYIELSDNHFYGHLSPNWGKCQNLTSLKISNNKLTGSIPPELGRATKLHYLNLSSNHLTGRIPKELGNLISLMQLSISRNHLLGKIPVQIASLKKLNNLELSSNNLSGSIPKQLGRLSMLLHLKLSKNKFEGNIPSEIGELKYIEDLDLSGNVLNGTIPAMLGQLNCLETLNLSHNNLSGVIPFSYGDMLALTNVDISYNQLEGPIPSILAFQNASIGNNKGLFGNVSGLMSCSPSTGKFHSYKTTKFLVLVLSITLGTLLSALFVYGMKIYYCWLTSVTIECKPTEESHDRNIFAIWSFDGKMVYENIIEATEEFDNKHLIGVGGHGSVYRAELPTGQVVAVKKLHSLQNGDMSNLKAFESEIKALTEIRHRNIVKLYGYCSHPLHSFLVYELLENGSMDKILKDDEQATRFDWNRRVNVIKDVANALCYMHHDCSPPIVHRDISSKNVILDLEYLAHVSDFGTAKFLSPDSSNWTSFVGTFGYAAPELAYTMEVNEKCDVYGFGVLILEIVFGKHPGDFVSTMVQSSDLSVEIDDLSLIDKLDKRLPHPRNDIGKDLVSIIRIACHCLTESPRYRPTMEHVCKEIVMSK</sequence>
<evidence type="ECO:0000256" key="23">
    <source>
        <dbReference type="ARBA" id="ARBA00023170"/>
    </source>
</evidence>